<accession>A0A979GZS1</accession>
<reference evidence="1 2" key="2">
    <citation type="journal article" date="2010" name="Stand. Genomic Sci.">
        <title>Complete genome sequence of Chitinophaga pinensis type strain (UQM 2034).</title>
        <authorList>
            <person name="Glavina Del Rio T."/>
            <person name="Abt B."/>
            <person name="Spring S."/>
            <person name="Lapidus A."/>
            <person name="Nolan M."/>
            <person name="Tice H."/>
            <person name="Copeland A."/>
            <person name="Cheng J.F."/>
            <person name="Chen F."/>
            <person name="Bruce D."/>
            <person name="Goodwin L."/>
            <person name="Pitluck S."/>
            <person name="Ivanova N."/>
            <person name="Mavromatis K."/>
            <person name="Mikhailova N."/>
            <person name="Pati A."/>
            <person name="Chen A."/>
            <person name="Palaniappan K."/>
            <person name="Land M."/>
            <person name="Hauser L."/>
            <person name="Chang Y.J."/>
            <person name="Jeffries C.D."/>
            <person name="Chain P."/>
            <person name="Saunders E."/>
            <person name="Detter J.C."/>
            <person name="Brettin T."/>
            <person name="Rohde M."/>
            <person name="Goker M."/>
            <person name="Bristow J."/>
            <person name="Eisen J.A."/>
            <person name="Markowitz V."/>
            <person name="Hugenholtz P."/>
            <person name="Kyrpides N.C."/>
            <person name="Klenk H.P."/>
            <person name="Lucas S."/>
        </authorList>
    </citation>
    <scope>NUCLEOTIDE SEQUENCE [LARGE SCALE GENOMIC DNA]</scope>
    <source>
        <strain evidence="2">ATCC 43595 / DSM 2588 / LMG 13176 / NBRC 15968 / NCIMB 11800 / UQM 2034</strain>
    </source>
</reference>
<evidence type="ECO:0000313" key="1">
    <source>
        <dbReference type="EMBL" id="ACU62780.1"/>
    </source>
</evidence>
<sequence length="366" mass="42887">MKPISILFILLCSIQCLFGQQLSREDSLLIDHFKKDPHTEIKVAAYYDTIGDVIKPVLWSFNDSLCLGDLILEKAAEYNDEEEKITLRRISTYRNYHLIREEYYFHNSPQLQRITEYTANGYRTGMYKEYLNNGKLDHTIDHERQIWTVYNTQAHPYYKKQKAIQTKADSIIARWYGQDFFNNNVMFDPAASKLGEKDGGWSYWTAPFKQQPNDYILEYHIKIDGQKFPARIGFTFNKAGEPVKEDTYGLEQLPEHTHAHFQLTFKQALKEAVRQGFPESDTIKADGVLTWESPAETGKTSGAFVYYITVPQEEMKAIPGDHRGWYIYTLYVFNPWTGEFIEKKEMKAGDDWDHVKDFVRFQPLTR</sequence>
<dbReference type="KEGG" id="cpi:Cpin_5349"/>
<reference evidence="2" key="1">
    <citation type="submission" date="2009-08" db="EMBL/GenBank/DDBJ databases">
        <title>The complete genome of Chitinophaga pinensis DSM 2588.</title>
        <authorList>
            <consortium name="US DOE Joint Genome Institute (JGI-PGF)"/>
            <person name="Lucas S."/>
            <person name="Copeland A."/>
            <person name="Lapidus A."/>
            <person name="Glavina del Rio T."/>
            <person name="Dalin E."/>
            <person name="Tice H."/>
            <person name="Bruce D."/>
            <person name="Goodwin L."/>
            <person name="Pitluck S."/>
            <person name="Kyrpides N."/>
            <person name="Mavromatis K."/>
            <person name="Ivanova N."/>
            <person name="Mikhailova N."/>
            <person name="Sims D."/>
            <person name="Meinche L."/>
            <person name="Brettin T."/>
            <person name="Detter J.C."/>
            <person name="Han C."/>
            <person name="Larimer F."/>
            <person name="Land M."/>
            <person name="Hauser L."/>
            <person name="Markowitz V."/>
            <person name="Cheng J.-F."/>
            <person name="Hugenholtz P."/>
            <person name="Woyke T."/>
            <person name="Wu D."/>
            <person name="Spring S."/>
            <person name="Klenk H.-P."/>
            <person name="Eisen J.A."/>
        </authorList>
    </citation>
    <scope>NUCLEOTIDE SEQUENCE [LARGE SCALE GENOMIC DNA]</scope>
    <source>
        <strain evidence="2">ATCC 43595 / DSM 2588 / LMG 13176 / NBRC 15968 / NCIMB 11800 / UQM 2034</strain>
    </source>
</reference>
<evidence type="ECO:0000313" key="2">
    <source>
        <dbReference type="Proteomes" id="UP000002215"/>
    </source>
</evidence>
<proteinExistence type="predicted"/>
<organism evidence="1 2">
    <name type="scientific">Chitinophaga pinensis (strain ATCC 43595 / DSM 2588 / LMG 13176 / NBRC 15968 / NCIMB 11800 / UQM 2034)</name>
    <dbReference type="NCBI Taxonomy" id="485918"/>
    <lineage>
        <taxon>Bacteria</taxon>
        <taxon>Pseudomonadati</taxon>
        <taxon>Bacteroidota</taxon>
        <taxon>Chitinophagia</taxon>
        <taxon>Chitinophagales</taxon>
        <taxon>Chitinophagaceae</taxon>
        <taxon>Chitinophaga</taxon>
    </lineage>
</organism>
<gene>
    <name evidence="1" type="ordered locus">Cpin_5349</name>
</gene>
<dbReference type="EMBL" id="CP001699">
    <property type="protein sequence ID" value="ACU62780.1"/>
    <property type="molecule type" value="Genomic_DNA"/>
</dbReference>
<name>A0A979GZS1_CHIPD</name>
<dbReference type="RefSeq" id="WP_012792948.1">
    <property type="nucleotide sequence ID" value="NC_013132.1"/>
</dbReference>
<protein>
    <submittedName>
        <fullName evidence="1">Uncharacterized protein</fullName>
    </submittedName>
</protein>
<dbReference type="AlphaFoldDB" id="A0A979GZS1"/>
<dbReference type="Proteomes" id="UP000002215">
    <property type="component" value="Chromosome"/>
</dbReference>
<dbReference type="OrthoDB" id="978875at2"/>